<dbReference type="EMBL" id="SADE01000002">
    <property type="protein sequence ID" value="RVU36832.1"/>
    <property type="molecule type" value="Genomic_DNA"/>
</dbReference>
<dbReference type="Proteomes" id="UP000287447">
    <property type="component" value="Unassembled WGS sequence"/>
</dbReference>
<keyword evidence="1" id="KW-0472">Membrane</keyword>
<keyword evidence="3" id="KW-1185">Reference proteome</keyword>
<sequence length="103" mass="11849">MSIDPQIADTLWIIGVVMLGLMILFKFVNRKRFREEKFERRVIRDKEPDPDDMPDLTPMLRRTRIQIVMAAIGIAAITFIAIMGVGEESRGVPMPGFLNDLFR</sequence>
<accession>A0A3S2VQ52</accession>
<evidence type="ECO:0000313" key="3">
    <source>
        <dbReference type="Proteomes" id="UP000287447"/>
    </source>
</evidence>
<keyword evidence="1" id="KW-0812">Transmembrane</keyword>
<dbReference type="RefSeq" id="WP_127766308.1">
    <property type="nucleotide sequence ID" value="NZ_SADE01000002.1"/>
</dbReference>
<reference evidence="3" key="1">
    <citation type="submission" date="2019-01" db="EMBL/GenBank/DDBJ databases">
        <title>Gri0909 isolated from a small marine red alga.</title>
        <authorList>
            <person name="Kim J."/>
            <person name="Jeong S.E."/>
            <person name="Jeon C.O."/>
        </authorList>
    </citation>
    <scope>NUCLEOTIDE SEQUENCE [LARGE SCALE GENOMIC DNA]</scope>
    <source>
        <strain evidence="3">Gri0909</strain>
    </source>
</reference>
<protein>
    <submittedName>
        <fullName evidence="2">Uncharacterized protein</fullName>
    </submittedName>
</protein>
<comment type="caution">
    <text evidence="2">The sequence shown here is derived from an EMBL/GenBank/DDBJ whole genome shotgun (WGS) entry which is preliminary data.</text>
</comment>
<organism evidence="2 3">
    <name type="scientific">Hwanghaeella grinnelliae</name>
    <dbReference type="NCBI Taxonomy" id="2500179"/>
    <lineage>
        <taxon>Bacteria</taxon>
        <taxon>Pseudomonadati</taxon>
        <taxon>Pseudomonadota</taxon>
        <taxon>Alphaproteobacteria</taxon>
        <taxon>Rhodospirillales</taxon>
        <taxon>Rhodospirillaceae</taxon>
        <taxon>Hwanghaeella</taxon>
    </lineage>
</organism>
<dbReference type="AlphaFoldDB" id="A0A3S2VQ52"/>
<evidence type="ECO:0000313" key="2">
    <source>
        <dbReference type="EMBL" id="RVU36832.1"/>
    </source>
</evidence>
<gene>
    <name evidence="2" type="ORF">EOI86_16855</name>
</gene>
<name>A0A3S2VQ52_9PROT</name>
<proteinExistence type="predicted"/>
<evidence type="ECO:0000256" key="1">
    <source>
        <dbReference type="SAM" id="Phobius"/>
    </source>
</evidence>
<keyword evidence="1" id="KW-1133">Transmembrane helix</keyword>
<feature type="transmembrane region" description="Helical" evidence="1">
    <location>
        <begin position="67"/>
        <end position="86"/>
    </location>
</feature>
<feature type="transmembrane region" description="Helical" evidence="1">
    <location>
        <begin position="12"/>
        <end position="28"/>
    </location>
</feature>